<gene>
    <name evidence="1" type="ORF">SAMN02745220_00440</name>
</gene>
<dbReference type="EMBL" id="FRFE01000002">
    <property type="protein sequence ID" value="SHO43609.1"/>
    <property type="molecule type" value="Genomic_DNA"/>
</dbReference>
<dbReference type="AlphaFoldDB" id="A0A1M7XXF0"/>
<evidence type="ECO:0000313" key="2">
    <source>
        <dbReference type="Proteomes" id="UP000184603"/>
    </source>
</evidence>
<protein>
    <submittedName>
        <fullName evidence="1">Uncharacterized protein</fullName>
    </submittedName>
</protein>
<name>A0A1M7XXF0_9BACT</name>
<evidence type="ECO:0000313" key="1">
    <source>
        <dbReference type="EMBL" id="SHO43609.1"/>
    </source>
</evidence>
<keyword evidence="2" id="KW-1185">Reference proteome</keyword>
<proteinExistence type="predicted"/>
<accession>A0A1M7XXF0</accession>
<sequence length="49" mass="5414">MKEKETGGYDLMAMATHGGIFIGDSLFSDVSESLKHKLTIPLLLLRYEG</sequence>
<reference evidence="1 2" key="1">
    <citation type="submission" date="2016-12" db="EMBL/GenBank/DDBJ databases">
        <authorList>
            <person name="Song W.-J."/>
            <person name="Kurnit D.M."/>
        </authorList>
    </citation>
    <scope>NUCLEOTIDE SEQUENCE [LARGE SCALE GENOMIC DNA]</scope>
    <source>
        <strain evidence="1 2">DSM 18488</strain>
    </source>
</reference>
<dbReference type="Proteomes" id="UP000184603">
    <property type="component" value="Unassembled WGS sequence"/>
</dbReference>
<organism evidence="1 2">
    <name type="scientific">Desulfopila aestuarii DSM 18488</name>
    <dbReference type="NCBI Taxonomy" id="1121416"/>
    <lineage>
        <taxon>Bacteria</taxon>
        <taxon>Pseudomonadati</taxon>
        <taxon>Thermodesulfobacteriota</taxon>
        <taxon>Desulfobulbia</taxon>
        <taxon>Desulfobulbales</taxon>
        <taxon>Desulfocapsaceae</taxon>
        <taxon>Desulfopila</taxon>
    </lineage>
</organism>